<dbReference type="EMBL" id="CP029295">
    <property type="protein sequence ID" value="AXE60509.1"/>
    <property type="molecule type" value="Genomic_DNA"/>
</dbReference>
<organism evidence="1 2">
    <name type="scientific">[Mycoplasma] phocae</name>
    <dbReference type="NCBI Taxonomy" id="142651"/>
    <lineage>
        <taxon>Bacteria</taxon>
        <taxon>Bacillati</taxon>
        <taxon>Mycoplasmatota</taxon>
        <taxon>Mycoplasmoidales</taxon>
        <taxon>Metamycoplasmataceae</taxon>
        <taxon>Metamycoplasma</taxon>
    </lineage>
</organism>
<reference evidence="1 2" key="1">
    <citation type="submission" date="2018-05" db="EMBL/GenBank/DDBJ databases">
        <title>Annotation of the Mycoplasma phocidae genome.</title>
        <authorList>
            <person name="Brown D.R."/>
            <person name="Kutish G.F."/>
            <person name="Frasca S.Jr."/>
        </authorList>
    </citation>
    <scope>NUCLEOTIDE SEQUENCE [LARGE SCALE GENOMIC DNA]</scope>
    <source>
        <strain evidence="1 2">105</strain>
    </source>
</reference>
<dbReference type="RefSeq" id="WP_114190629.1">
    <property type="nucleotide sequence ID" value="NZ_CP029295.1"/>
</dbReference>
<evidence type="ECO:0000313" key="1">
    <source>
        <dbReference type="EMBL" id="AXE60509.1"/>
    </source>
</evidence>
<gene>
    <name evidence="1" type="ORF">DA803_00130</name>
</gene>
<dbReference type="KEGG" id="mpho:DA803_00130"/>
<name>A0A2Z5IPD1_9BACT</name>
<dbReference type="Pfam" id="PF15933">
    <property type="entry name" value="RnlB_antitoxin"/>
    <property type="match status" value="1"/>
</dbReference>
<accession>A0A2Z5IPD1</accession>
<proteinExistence type="predicted"/>
<dbReference type="InterPro" id="IPR031834">
    <property type="entry name" value="RnlB/LsoB_antitoxin"/>
</dbReference>
<dbReference type="OrthoDB" id="1699074at2"/>
<dbReference type="Proteomes" id="UP000252477">
    <property type="component" value="Chromosome"/>
</dbReference>
<evidence type="ECO:0000313" key="2">
    <source>
        <dbReference type="Proteomes" id="UP000252477"/>
    </source>
</evidence>
<protein>
    <submittedName>
        <fullName evidence="1">Uncharacterized protein</fullName>
    </submittedName>
</protein>
<dbReference type="AlphaFoldDB" id="A0A2Z5IPD1"/>
<sequence>MKLYLINSLKSEKFDAIITLLDYKTQISKCLKSIKINPKEINKILIDTLLCSGMNEYRFIEANLNDDGTINLINFKYVTVSNNILRIANRIVKCEPLFLKSSVLPKSQIKKIARS</sequence>
<keyword evidence="2" id="KW-1185">Reference proteome</keyword>